<protein>
    <submittedName>
        <fullName evidence="1">Uncharacterized protein</fullName>
    </submittedName>
</protein>
<gene>
    <name evidence="1" type="ORF">DFA_08557</name>
</gene>
<dbReference type="Proteomes" id="UP000007797">
    <property type="component" value="Unassembled WGS sequence"/>
</dbReference>
<sequence length="78" mass="8869">MTEGMPIWISVSLIASLDIESKALWKSFRICMHCCATYQHIQSSTFALREQVSFVSVWSQINQVCKLALVYCGFFQAS</sequence>
<evidence type="ECO:0000313" key="2">
    <source>
        <dbReference type="Proteomes" id="UP000007797"/>
    </source>
</evidence>
<dbReference type="EMBL" id="GL883021">
    <property type="protein sequence ID" value="EGG17561.1"/>
    <property type="molecule type" value="Genomic_DNA"/>
</dbReference>
<keyword evidence="2" id="KW-1185">Reference proteome</keyword>
<organism evidence="1 2">
    <name type="scientific">Cavenderia fasciculata</name>
    <name type="common">Slime mold</name>
    <name type="synonym">Dictyostelium fasciculatum</name>
    <dbReference type="NCBI Taxonomy" id="261658"/>
    <lineage>
        <taxon>Eukaryota</taxon>
        <taxon>Amoebozoa</taxon>
        <taxon>Evosea</taxon>
        <taxon>Eumycetozoa</taxon>
        <taxon>Dictyostelia</taxon>
        <taxon>Acytosteliales</taxon>
        <taxon>Cavenderiaceae</taxon>
        <taxon>Cavenderia</taxon>
    </lineage>
</organism>
<name>F4Q2Z7_CACFS</name>
<dbReference type="KEGG" id="dfa:DFA_08557"/>
<dbReference type="RefSeq" id="XP_004356045.1">
    <property type="nucleotide sequence ID" value="XM_004355992.1"/>
</dbReference>
<proteinExistence type="predicted"/>
<dbReference type="GeneID" id="14868748"/>
<dbReference type="AlphaFoldDB" id="F4Q2Z7"/>
<reference evidence="2" key="1">
    <citation type="journal article" date="2011" name="Genome Res.">
        <title>Phylogeny-wide analysis of social amoeba genomes highlights ancient origins for complex intercellular communication.</title>
        <authorList>
            <person name="Heidel A.J."/>
            <person name="Lawal H.M."/>
            <person name="Felder M."/>
            <person name="Schilde C."/>
            <person name="Helps N.R."/>
            <person name="Tunggal B."/>
            <person name="Rivero F."/>
            <person name="John U."/>
            <person name="Schleicher M."/>
            <person name="Eichinger L."/>
            <person name="Platzer M."/>
            <person name="Noegel A.A."/>
            <person name="Schaap P."/>
            <person name="Gloeckner G."/>
        </authorList>
    </citation>
    <scope>NUCLEOTIDE SEQUENCE [LARGE SCALE GENOMIC DNA]</scope>
    <source>
        <strain evidence="2">SH3</strain>
    </source>
</reference>
<evidence type="ECO:0000313" key="1">
    <source>
        <dbReference type="EMBL" id="EGG17561.1"/>
    </source>
</evidence>
<accession>F4Q2Z7</accession>